<gene>
    <name evidence="3" type="ORF">HSB1_36550</name>
</gene>
<dbReference type="RefSeq" id="WP_009733044.1">
    <property type="nucleotide sequence ID" value="NZ_ALJD01000009.1"/>
</dbReference>
<keyword evidence="2" id="KW-1133">Transmembrane helix</keyword>
<comment type="caution">
    <text evidence="3">The sequence shown here is derived from an EMBL/GenBank/DDBJ whole genome shotgun (WGS) entry which is preliminary data.</text>
</comment>
<keyword evidence="2" id="KW-0812">Transmembrane</keyword>
<reference evidence="3 4" key="1">
    <citation type="journal article" date="2012" name="J. Bacteriol.">
        <title>Draft Genome Sequence of the Extremely Halophilic Archaeon Halogranum salarium B-1T.</title>
        <authorList>
            <person name="Kim K.K."/>
            <person name="Lee K.C."/>
            <person name="Lee J.S."/>
        </authorList>
    </citation>
    <scope>NUCLEOTIDE SEQUENCE [LARGE SCALE GENOMIC DNA]</scope>
    <source>
        <strain evidence="3 4">B-1</strain>
    </source>
</reference>
<sequence length="453" mass="48662">MTLDTTTFEHHLARLDTESLVSFVADVWAARGFETDVDGHFVVASRDGSTTVCWVVGKRRLRRATPPDRALDVVVSPAAGETTRAVAQRQDARLLDATALRELLWYGVDRPIAVALCERYLGATPEALRPPVSVRARRRLAAVDPPASRTFVVSLVAIGLLVAAGLGIPSGWLTENDIEGIGVGDERGFGTSTGGDETPTATDTADPSDSVAGTIVDSRTAPNATTVNLSGVSDVPGLSADGIDDLSTLARAHEQAVENRSYTLWLDVYEPQEGDPDGPRLQRDIDVAVDGGRYLLVTETEVGDNRTRVGSVYHEGADWFVEGDDEADASWRQVTESEASVFGPNPFVLAETGVEQFLSTPETAVVGRLDIDGETHYRVVGQGPPNGTFSAQMMEYTVVAFVDETGFVTDLAVDYTVVTSGQPYRVRFEWTYGNLDETVLDAPPRGEQGDADG</sequence>
<dbReference type="Proteomes" id="UP000007813">
    <property type="component" value="Unassembled WGS sequence"/>
</dbReference>
<dbReference type="OrthoDB" id="342778at2157"/>
<feature type="region of interest" description="Disordered" evidence="1">
    <location>
        <begin position="184"/>
        <end position="210"/>
    </location>
</feature>
<protein>
    <submittedName>
        <fullName evidence="3">Uncharacterized protein</fullName>
    </submittedName>
</protein>
<keyword evidence="2" id="KW-0472">Membrane</keyword>
<dbReference type="AlphaFoldDB" id="J2ZYY6"/>
<proteinExistence type="predicted"/>
<evidence type="ECO:0000256" key="1">
    <source>
        <dbReference type="SAM" id="MobiDB-lite"/>
    </source>
</evidence>
<evidence type="ECO:0000256" key="2">
    <source>
        <dbReference type="SAM" id="Phobius"/>
    </source>
</evidence>
<feature type="compositionally biased region" description="Low complexity" evidence="1">
    <location>
        <begin position="194"/>
        <end position="210"/>
    </location>
</feature>
<dbReference type="EMBL" id="ALJD01000009">
    <property type="protein sequence ID" value="EJN58238.1"/>
    <property type="molecule type" value="Genomic_DNA"/>
</dbReference>
<evidence type="ECO:0000313" key="4">
    <source>
        <dbReference type="Proteomes" id="UP000007813"/>
    </source>
</evidence>
<feature type="transmembrane region" description="Helical" evidence="2">
    <location>
        <begin position="147"/>
        <end position="168"/>
    </location>
</feature>
<dbReference type="eggNOG" id="arCOG02830">
    <property type="taxonomic scope" value="Archaea"/>
</dbReference>
<organism evidence="3 4">
    <name type="scientific">Halogranum salarium B-1</name>
    <dbReference type="NCBI Taxonomy" id="1210908"/>
    <lineage>
        <taxon>Archaea</taxon>
        <taxon>Methanobacteriati</taxon>
        <taxon>Methanobacteriota</taxon>
        <taxon>Stenosarchaea group</taxon>
        <taxon>Halobacteria</taxon>
        <taxon>Halobacteriales</taxon>
        <taxon>Haloferacaceae</taxon>
    </lineage>
</organism>
<evidence type="ECO:0000313" key="3">
    <source>
        <dbReference type="EMBL" id="EJN58238.1"/>
    </source>
</evidence>
<name>J2ZYY6_9EURY</name>
<accession>J2ZYY6</accession>